<evidence type="ECO:0000256" key="1">
    <source>
        <dbReference type="SAM" id="MobiDB-lite"/>
    </source>
</evidence>
<proteinExistence type="predicted"/>
<evidence type="ECO:0000313" key="3">
    <source>
        <dbReference type="Proteomes" id="UP001152561"/>
    </source>
</evidence>
<dbReference type="AlphaFoldDB" id="A0A9Q1M502"/>
<reference evidence="3" key="1">
    <citation type="journal article" date="2023" name="Proc. Natl. Acad. Sci. U.S.A.">
        <title>Genomic and structural basis for evolution of tropane alkaloid biosynthesis.</title>
        <authorList>
            <person name="Wanga Y.-J."/>
            <person name="Taina T."/>
            <person name="Yua J.-Y."/>
            <person name="Lia J."/>
            <person name="Xua B."/>
            <person name="Chenc J."/>
            <person name="D'Auriad J.C."/>
            <person name="Huanga J.-P."/>
            <person name="Huanga S.-X."/>
        </authorList>
    </citation>
    <scope>NUCLEOTIDE SEQUENCE [LARGE SCALE GENOMIC DNA]</scope>
    <source>
        <strain evidence="3">cv. KIB-2019</strain>
    </source>
</reference>
<comment type="caution">
    <text evidence="2">The sequence shown here is derived from an EMBL/GenBank/DDBJ whole genome shotgun (WGS) entry which is preliminary data.</text>
</comment>
<accession>A0A9Q1M502</accession>
<protein>
    <submittedName>
        <fullName evidence="2">Uncharacterized protein</fullName>
    </submittedName>
</protein>
<organism evidence="2 3">
    <name type="scientific">Anisodus acutangulus</name>
    <dbReference type="NCBI Taxonomy" id="402998"/>
    <lineage>
        <taxon>Eukaryota</taxon>
        <taxon>Viridiplantae</taxon>
        <taxon>Streptophyta</taxon>
        <taxon>Embryophyta</taxon>
        <taxon>Tracheophyta</taxon>
        <taxon>Spermatophyta</taxon>
        <taxon>Magnoliopsida</taxon>
        <taxon>eudicotyledons</taxon>
        <taxon>Gunneridae</taxon>
        <taxon>Pentapetalae</taxon>
        <taxon>asterids</taxon>
        <taxon>lamiids</taxon>
        <taxon>Solanales</taxon>
        <taxon>Solanaceae</taxon>
        <taxon>Solanoideae</taxon>
        <taxon>Hyoscyameae</taxon>
        <taxon>Anisodus</taxon>
    </lineage>
</organism>
<dbReference type="EMBL" id="JAJAGQ010000010">
    <property type="protein sequence ID" value="KAJ8551822.1"/>
    <property type="molecule type" value="Genomic_DNA"/>
</dbReference>
<sequence>MAGKFKASMKGLSQTSIPGKQKVRNVFPTEDERLLLDLEGLAFEIVLEISKSQRISDEFFCTQVPRADMGQSSHGDDESSNVDMKELEVGQLEDEVPAKAEDNMEDYGVGSSRASDGDSNSEEESPDFVILLGTNVVKINDDQTTLVEPRRGRPR</sequence>
<keyword evidence="3" id="KW-1185">Reference proteome</keyword>
<name>A0A9Q1M502_9SOLA</name>
<evidence type="ECO:0000313" key="2">
    <source>
        <dbReference type="EMBL" id="KAJ8551822.1"/>
    </source>
</evidence>
<dbReference type="Proteomes" id="UP001152561">
    <property type="component" value="Unassembled WGS sequence"/>
</dbReference>
<gene>
    <name evidence="2" type="ORF">K7X08_028265</name>
</gene>
<feature type="region of interest" description="Disordered" evidence="1">
    <location>
        <begin position="66"/>
        <end position="127"/>
    </location>
</feature>